<evidence type="ECO:0000313" key="1">
    <source>
        <dbReference type="EMBL" id="MBD7961190.1"/>
    </source>
</evidence>
<sequence>MQAVIHQAFMLNATAGALPLRMRLYHLTSLEAAEKYILPEKRMRLGRFSRMNDPFELMCFNSGEPDERYIFRMLRDRWEKSLGLICFGKHWKSPVMWAHYAKSHTGICLGFDVPEDCPKKMIYEPERLKWAVDFAKPIRGVDHSLLEKVITTKYEQWAYEEEWRIFANLEDPDPLNGEYYLNFGPNLTLREIIVGANCQKSVGSFRKLVGDVEQSVTIIKARPAFDTFSMVKQQRVKPIVVLPKLR</sequence>
<accession>A0ABR8SCI1</accession>
<dbReference type="Proteomes" id="UP000634919">
    <property type="component" value="Unassembled WGS sequence"/>
</dbReference>
<dbReference type="EMBL" id="JACSQK010000005">
    <property type="protein sequence ID" value="MBD7961190.1"/>
    <property type="molecule type" value="Genomic_DNA"/>
</dbReference>
<organism evidence="1 2">
    <name type="scientific">Comamonas avium</name>
    <dbReference type="NCBI Taxonomy" id="2762231"/>
    <lineage>
        <taxon>Bacteria</taxon>
        <taxon>Pseudomonadati</taxon>
        <taxon>Pseudomonadota</taxon>
        <taxon>Betaproteobacteria</taxon>
        <taxon>Burkholderiales</taxon>
        <taxon>Comamonadaceae</taxon>
        <taxon>Comamonas</taxon>
    </lineage>
</organism>
<protein>
    <submittedName>
        <fullName evidence="1">DUF2971 domain-containing protein</fullName>
    </submittedName>
</protein>
<dbReference type="InterPro" id="IPR021352">
    <property type="entry name" value="DUF2971"/>
</dbReference>
<evidence type="ECO:0000313" key="2">
    <source>
        <dbReference type="Proteomes" id="UP000634919"/>
    </source>
</evidence>
<reference evidence="1 2" key="1">
    <citation type="submission" date="2020-08" db="EMBL/GenBank/DDBJ databases">
        <title>A Genomic Blueprint of the Chicken Gut Microbiome.</title>
        <authorList>
            <person name="Gilroy R."/>
            <person name="Ravi A."/>
            <person name="Getino M."/>
            <person name="Pursley I."/>
            <person name="Horton D.L."/>
            <person name="Alikhan N.-F."/>
            <person name="Baker D."/>
            <person name="Gharbi K."/>
            <person name="Hall N."/>
            <person name="Watson M."/>
            <person name="Adriaenssens E.M."/>
            <person name="Foster-Nyarko E."/>
            <person name="Jarju S."/>
            <person name="Secka A."/>
            <person name="Antonio M."/>
            <person name="Oren A."/>
            <person name="Chaudhuri R."/>
            <person name="La Ragione R.M."/>
            <person name="Hildebrand F."/>
            <person name="Pallen M.J."/>
        </authorList>
    </citation>
    <scope>NUCLEOTIDE SEQUENCE [LARGE SCALE GENOMIC DNA]</scope>
    <source>
        <strain evidence="1 2">Sa2CVA6</strain>
    </source>
</reference>
<dbReference type="RefSeq" id="WP_191723575.1">
    <property type="nucleotide sequence ID" value="NZ_JACSQK010000005.1"/>
</dbReference>
<comment type="caution">
    <text evidence="1">The sequence shown here is derived from an EMBL/GenBank/DDBJ whole genome shotgun (WGS) entry which is preliminary data.</text>
</comment>
<gene>
    <name evidence="1" type="ORF">H9646_11905</name>
</gene>
<proteinExistence type="predicted"/>
<dbReference type="Pfam" id="PF11185">
    <property type="entry name" value="DUF2971"/>
    <property type="match status" value="1"/>
</dbReference>
<keyword evidence="2" id="KW-1185">Reference proteome</keyword>
<name>A0ABR8SCI1_9BURK</name>